<protein>
    <submittedName>
        <fullName evidence="1">Uncharacterized protein</fullName>
    </submittedName>
</protein>
<name>A0A974D3C3_XENLA</name>
<accession>A0A974D3C3</accession>
<dbReference type="Proteomes" id="UP000694892">
    <property type="component" value="Chromosome 4S"/>
</dbReference>
<dbReference type="EMBL" id="CM004473">
    <property type="protein sequence ID" value="OCT83430.1"/>
    <property type="molecule type" value="Genomic_DNA"/>
</dbReference>
<evidence type="ECO:0000313" key="2">
    <source>
        <dbReference type="Proteomes" id="UP000694892"/>
    </source>
</evidence>
<evidence type="ECO:0000313" key="1">
    <source>
        <dbReference type="EMBL" id="OCT83430.1"/>
    </source>
</evidence>
<dbReference type="AlphaFoldDB" id="A0A974D3C3"/>
<sequence length="178" mass="20639">MGRRLDRDQAISPWREIKYALVIRSFIGAQSAASRNCLHQILFYLSSTRVSENKHYALQGTPSITRSPEFCLLFICLAILHYVGWEVVTIEMKMAFVTTWPTIHNLPLTPTDLWSEIKMVFLRSPIIHMLLPCWLTGFWSELPNHWHSNAKNQCNLAIQMRAQNTERPSIQHKQSTFG</sequence>
<reference evidence="2" key="1">
    <citation type="journal article" date="2016" name="Nature">
        <title>Genome evolution in the allotetraploid frog Xenopus laevis.</title>
        <authorList>
            <person name="Session A.M."/>
            <person name="Uno Y."/>
            <person name="Kwon T."/>
            <person name="Chapman J.A."/>
            <person name="Toyoda A."/>
            <person name="Takahashi S."/>
            <person name="Fukui A."/>
            <person name="Hikosaka A."/>
            <person name="Suzuki A."/>
            <person name="Kondo M."/>
            <person name="van Heeringen S.J."/>
            <person name="Quigley I."/>
            <person name="Heinz S."/>
            <person name="Ogino H."/>
            <person name="Ochi H."/>
            <person name="Hellsten U."/>
            <person name="Lyons J.B."/>
            <person name="Simakov O."/>
            <person name="Putnam N."/>
            <person name="Stites J."/>
            <person name="Kuroki Y."/>
            <person name="Tanaka T."/>
            <person name="Michiue T."/>
            <person name="Watanabe M."/>
            <person name="Bogdanovic O."/>
            <person name="Lister R."/>
            <person name="Georgiou G."/>
            <person name="Paranjpe S.S."/>
            <person name="van Kruijsbergen I."/>
            <person name="Shu S."/>
            <person name="Carlson J."/>
            <person name="Kinoshita T."/>
            <person name="Ohta Y."/>
            <person name="Mawaribuchi S."/>
            <person name="Jenkins J."/>
            <person name="Grimwood J."/>
            <person name="Schmutz J."/>
            <person name="Mitros T."/>
            <person name="Mozaffari S.V."/>
            <person name="Suzuki Y."/>
            <person name="Haramoto Y."/>
            <person name="Yamamoto T.S."/>
            <person name="Takagi C."/>
            <person name="Heald R."/>
            <person name="Miller K."/>
            <person name="Haudenschild C."/>
            <person name="Kitzman J."/>
            <person name="Nakayama T."/>
            <person name="Izutsu Y."/>
            <person name="Robert J."/>
            <person name="Fortriede J."/>
            <person name="Burns K."/>
            <person name="Lotay V."/>
            <person name="Karimi K."/>
            <person name="Yasuoka Y."/>
            <person name="Dichmann D.S."/>
            <person name="Flajnik M.F."/>
            <person name="Houston D.W."/>
            <person name="Shendure J."/>
            <person name="DuPasquier L."/>
            <person name="Vize P.D."/>
            <person name="Zorn A.M."/>
            <person name="Ito M."/>
            <person name="Marcotte E.M."/>
            <person name="Wallingford J.B."/>
            <person name="Ito Y."/>
            <person name="Asashima M."/>
            <person name="Ueno N."/>
            <person name="Matsuda Y."/>
            <person name="Veenstra G.J."/>
            <person name="Fujiyama A."/>
            <person name="Harland R.M."/>
            <person name="Taira M."/>
            <person name="Rokhsar D.S."/>
        </authorList>
    </citation>
    <scope>NUCLEOTIDE SEQUENCE [LARGE SCALE GENOMIC DNA]</scope>
    <source>
        <strain evidence="2">J</strain>
    </source>
</reference>
<gene>
    <name evidence="1" type="ORF">XELAEV_18025972mg</name>
</gene>
<organism evidence="1 2">
    <name type="scientific">Xenopus laevis</name>
    <name type="common">African clawed frog</name>
    <dbReference type="NCBI Taxonomy" id="8355"/>
    <lineage>
        <taxon>Eukaryota</taxon>
        <taxon>Metazoa</taxon>
        <taxon>Chordata</taxon>
        <taxon>Craniata</taxon>
        <taxon>Vertebrata</taxon>
        <taxon>Euteleostomi</taxon>
        <taxon>Amphibia</taxon>
        <taxon>Batrachia</taxon>
        <taxon>Anura</taxon>
        <taxon>Pipoidea</taxon>
        <taxon>Pipidae</taxon>
        <taxon>Xenopodinae</taxon>
        <taxon>Xenopus</taxon>
        <taxon>Xenopus</taxon>
    </lineage>
</organism>
<proteinExistence type="predicted"/>